<accession>A0A2G9I3J9</accession>
<comment type="caution">
    <text evidence="1">The sequence shown here is derived from an EMBL/GenBank/DDBJ whole genome shotgun (WGS) entry which is preliminary data.</text>
</comment>
<gene>
    <name evidence="1" type="ORF">CDL12_02927</name>
</gene>
<evidence type="ECO:0000313" key="1">
    <source>
        <dbReference type="EMBL" id="PIN24331.1"/>
    </source>
</evidence>
<dbReference type="EMBL" id="NKXS01000422">
    <property type="protein sequence ID" value="PIN24331.1"/>
    <property type="molecule type" value="Genomic_DNA"/>
</dbReference>
<dbReference type="AlphaFoldDB" id="A0A2G9I3J9"/>
<organism evidence="1 2">
    <name type="scientific">Handroanthus impetiginosus</name>
    <dbReference type="NCBI Taxonomy" id="429701"/>
    <lineage>
        <taxon>Eukaryota</taxon>
        <taxon>Viridiplantae</taxon>
        <taxon>Streptophyta</taxon>
        <taxon>Embryophyta</taxon>
        <taxon>Tracheophyta</taxon>
        <taxon>Spermatophyta</taxon>
        <taxon>Magnoliopsida</taxon>
        <taxon>eudicotyledons</taxon>
        <taxon>Gunneridae</taxon>
        <taxon>Pentapetalae</taxon>
        <taxon>asterids</taxon>
        <taxon>lamiids</taxon>
        <taxon>Lamiales</taxon>
        <taxon>Bignoniaceae</taxon>
        <taxon>Crescentiina</taxon>
        <taxon>Tabebuia alliance</taxon>
        <taxon>Handroanthus</taxon>
    </lineage>
</organism>
<dbReference type="Proteomes" id="UP000231279">
    <property type="component" value="Unassembled WGS sequence"/>
</dbReference>
<name>A0A2G9I3J9_9LAMI</name>
<sequence length="57" mass="6644">MDFITNIFLTTQELTFQPFSFIPTLKPPDLAMKQNYLESFIPNISNLLLYFTNSPQV</sequence>
<protein>
    <submittedName>
        <fullName evidence="1">Uncharacterized protein</fullName>
    </submittedName>
</protein>
<evidence type="ECO:0000313" key="2">
    <source>
        <dbReference type="Proteomes" id="UP000231279"/>
    </source>
</evidence>
<keyword evidence="2" id="KW-1185">Reference proteome</keyword>
<reference evidence="2" key="1">
    <citation type="journal article" date="2018" name="Gigascience">
        <title>Genome assembly of the Pink Ipe (Handroanthus impetiginosus, Bignoniaceae), a highly valued, ecologically keystone Neotropical timber forest tree.</title>
        <authorList>
            <person name="Silva-Junior O.B."/>
            <person name="Grattapaglia D."/>
            <person name="Novaes E."/>
            <person name="Collevatti R.G."/>
        </authorList>
    </citation>
    <scope>NUCLEOTIDE SEQUENCE [LARGE SCALE GENOMIC DNA]</scope>
    <source>
        <strain evidence="2">cv. UFG-1</strain>
    </source>
</reference>
<proteinExistence type="predicted"/>